<protein>
    <submittedName>
        <fullName evidence="2">Uncharacterized protein</fullName>
    </submittedName>
</protein>
<dbReference type="AlphaFoldDB" id="A0A917XG14"/>
<organism evidence="2 3">
    <name type="scientific">Streptomyces fuscichromogenes</name>
    <dbReference type="NCBI Taxonomy" id="1324013"/>
    <lineage>
        <taxon>Bacteria</taxon>
        <taxon>Bacillati</taxon>
        <taxon>Actinomycetota</taxon>
        <taxon>Actinomycetes</taxon>
        <taxon>Kitasatosporales</taxon>
        <taxon>Streptomycetaceae</taxon>
        <taxon>Streptomyces</taxon>
    </lineage>
</organism>
<evidence type="ECO:0000313" key="2">
    <source>
        <dbReference type="EMBL" id="GGN22066.1"/>
    </source>
</evidence>
<feature type="region of interest" description="Disordered" evidence="1">
    <location>
        <begin position="1"/>
        <end position="73"/>
    </location>
</feature>
<keyword evidence="3" id="KW-1185">Reference proteome</keyword>
<proteinExistence type="predicted"/>
<reference evidence="2" key="1">
    <citation type="journal article" date="2014" name="Int. J. Syst. Evol. Microbiol.">
        <title>Complete genome sequence of Corynebacterium casei LMG S-19264T (=DSM 44701T), isolated from a smear-ripened cheese.</title>
        <authorList>
            <consortium name="US DOE Joint Genome Institute (JGI-PGF)"/>
            <person name="Walter F."/>
            <person name="Albersmeier A."/>
            <person name="Kalinowski J."/>
            <person name="Ruckert C."/>
        </authorList>
    </citation>
    <scope>NUCLEOTIDE SEQUENCE</scope>
    <source>
        <strain evidence="2">CGMCC 4.7110</strain>
    </source>
</reference>
<dbReference type="Proteomes" id="UP000653411">
    <property type="component" value="Unassembled WGS sequence"/>
</dbReference>
<comment type="caution">
    <text evidence="2">The sequence shown here is derived from an EMBL/GenBank/DDBJ whole genome shotgun (WGS) entry which is preliminary data.</text>
</comment>
<dbReference type="EMBL" id="BMML01000012">
    <property type="protein sequence ID" value="GGN22066.1"/>
    <property type="molecule type" value="Genomic_DNA"/>
</dbReference>
<gene>
    <name evidence="2" type="ORF">GCM10011578_053650</name>
</gene>
<evidence type="ECO:0000313" key="3">
    <source>
        <dbReference type="Proteomes" id="UP000653411"/>
    </source>
</evidence>
<accession>A0A917XG14</accession>
<evidence type="ECO:0000256" key="1">
    <source>
        <dbReference type="SAM" id="MobiDB-lite"/>
    </source>
</evidence>
<name>A0A917XG14_9ACTN</name>
<sequence length="102" mass="10998">MQLAHDAAKQTLAYPTADGSRRRRGRSTGIRFSSSPTTATPVTRSRPGRPGVKSAAATWPEICTRPDKRPCPDSSMPAVAWAMIALYPSEAAAEEDQATNQR</sequence>
<reference evidence="2" key="2">
    <citation type="submission" date="2020-09" db="EMBL/GenBank/DDBJ databases">
        <authorList>
            <person name="Sun Q."/>
            <person name="Zhou Y."/>
        </authorList>
    </citation>
    <scope>NUCLEOTIDE SEQUENCE</scope>
    <source>
        <strain evidence="2">CGMCC 4.7110</strain>
    </source>
</reference>